<dbReference type="EMBL" id="MW039593">
    <property type="protein sequence ID" value="QRX38981.1"/>
    <property type="molecule type" value="Viral_cRNA"/>
</dbReference>
<accession>A0AAE7UGW5</accession>
<keyword evidence="1" id="KW-1133">Transmembrane helix</keyword>
<keyword evidence="1" id="KW-0472">Membrane</keyword>
<proteinExistence type="predicted"/>
<evidence type="ECO:0000256" key="1">
    <source>
        <dbReference type="SAM" id="Phobius"/>
    </source>
</evidence>
<keyword evidence="1" id="KW-0812">Transmembrane</keyword>
<reference evidence="2 3" key="1">
    <citation type="journal article" date="2021" name="Arch. Virol.">
        <title>Molecular characterization of a novel cytorhabdovirus associated with chrysanthemum yellow dwarf disease.</title>
        <authorList>
            <person name="Liu Q."/>
            <person name="Jin J."/>
            <person name="Yang L."/>
            <person name="Zhang S."/>
            <person name="Cao M."/>
        </authorList>
    </citation>
    <scope>NUCLEOTIDE SEQUENCE [LARGE SCALE GENOMIC DNA]</scope>
    <source>
        <strain evidence="2">Cq</strain>
    </source>
</reference>
<sequence>MGVLPDAIQEVLDNSANSMDFEIPGVEGIPLVVAFAIIILKIVIILGILTFLRRRGNRIKRIGVKWT</sequence>
<keyword evidence="3" id="KW-1185">Reference proteome</keyword>
<organism evidence="2 3">
    <name type="scientific">chrysanthemum yellow dwarf associated virus</name>
    <dbReference type="NCBI Taxonomy" id="3070829"/>
    <lineage>
        <taxon>Viruses</taxon>
        <taxon>Riboviria</taxon>
        <taxon>Orthornavirae</taxon>
        <taxon>Negarnaviricota</taxon>
        <taxon>Haploviricotina</taxon>
        <taxon>Monjiviricetes</taxon>
        <taxon>Mononegavirales</taxon>
        <taxon>Rhabdoviridae</taxon>
        <taxon>Betarhabdovirinae</taxon>
        <taxon>Alphacytorhabdovirus</taxon>
        <taxon>Alphacytorhabdovirus alphachysanthemi</taxon>
        <taxon>Cytorhabdovirus chrysanthemi</taxon>
    </lineage>
</organism>
<dbReference type="KEGG" id="vg:80539554"/>
<gene>
    <name evidence="2" type="primary">P6</name>
</gene>
<evidence type="ECO:0000313" key="3">
    <source>
        <dbReference type="Proteomes" id="UP000830604"/>
    </source>
</evidence>
<name>A0AAE7UGW5_9RHAB</name>
<dbReference type="Proteomes" id="UP000830604">
    <property type="component" value="Segment"/>
</dbReference>
<evidence type="ECO:0000313" key="2">
    <source>
        <dbReference type="EMBL" id="QRX38981.1"/>
    </source>
</evidence>
<feature type="transmembrane region" description="Helical" evidence="1">
    <location>
        <begin position="29"/>
        <end position="52"/>
    </location>
</feature>
<dbReference type="GeneID" id="80539554"/>
<protein>
    <submittedName>
        <fullName evidence="2">Accessory protein</fullName>
    </submittedName>
</protein>
<dbReference type="RefSeq" id="YP_010800899.1">
    <property type="nucleotide sequence ID" value="NC_076914.1"/>
</dbReference>